<keyword evidence="1" id="KW-1133">Transmembrane helix</keyword>
<keyword evidence="1" id="KW-0472">Membrane</keyword>
<proteinExistence type="predicted"/>
<evidence type="ECO:0000313" key="2">
    <source>
        <dbReference type="EMBL" id="MBP3952967.1"/>
    </source>
</evidence>
<name>A0A940WY97_9BACI</name>
<feature type="transmembrane region" description="Helical" evidence="1">
    <location>
        <begin position="65"/>
        <end position="82"/>
    </location>
</feature>
<dbReference type="RefSeq" id="WP_210598814.1">
    <property type="nucleotide sequence ID" value="NZ_JAGKSQ010000008.1"/>
</dbReference>
<accession>A0A940WY97</accession>
<evidence type="ECO:0000313" key="3">
    <source>
        <dbReference type="Proteomes" id="UP000678228"/>
    </source>
</evidence>
<dbReference type="EMBL" id="JAGKSQ010000008">
    <property type="protein sequence ID" value="MBP3952967.1"/>
    <property type="molecule type" value="Genomic_DNA"/>
</dbReference>
<protein>
    <submittedName>
        <fullName evidence="2">Uncharacterized protein</fullName>
    </submittedName>
</protein>
<feature type="transmembrane region" description="Helical" evidence="1">
    <location>
        <begin position="39"/>
        <end position="58"/>
    </location>
</feature>
<sequence>MSMKQKNTVCVIILSLLTISPVLIWLFTEVGFLEATRIFTLDYSIYFSILLGAVIVNYTMKSTKLLTVVMLAAVAGLGVYFFL</sequence>
<comment type="caution">
    <text evidence="2">The sequence shown here is derived from an EMBL/GenBank/DDBJ whole genome shotgun (WGS) entry which is preliminary data.</text>
</comment>
<keyword evidence="1" id="KW-0812">Transmembrane</keyword>
<keyword evidence="3" id="KW-1185">Reference proteome</keyword>
<dbReference type="AlphaFoldDB" id="A0A940WY97"/>
<gene>
    <name evidence="2" type="ORF">J7W16_17730</name>
</gene>
<feature type="transmembrane region" description="Helical" evidence="1">
    <location>
        <begin position="7"/>
        <end position="27"/>
    </location>
</feature>
<reference evidence="2" key="1">
    <citation type="submission" date="2021-03" db="EMBL/GenBank/DDBJ databases">
        <title>Bacillus suaedae sp. nov., isolated from Suaeda aralocaspica.</title>
        <authorList>
            <person name="Lei R.F.R."/>
        </authorList>
    </citation>
    <scope>NUCLEOTIDE SEQUENCE</scope>
    <source>
        <strain evidence="2">YZJH907-2</strain>
    </source>
</reference>
<organism evidence="2 3">
    <name type="scientific">Halalkalibacter suaedae</name>
    <dbReference type="NCBI Taxonomy" id="2822140"/>
    <lineage>
        <taxon>Bacteria</taxon>
        <taxon>Bacillati</taxon>
        <taxon>Bacillota</taxon>
        <taxon>Bacilli</taxon>
        <taxon>Bacillales</taxon>
        <taxon>Bacillaceae</taxon>
        <taxon>Halalkalibacter</taxon>
    </lineage>
</organism>
<dbReference type="Proteomes" id="UP000678228">
    <property type="component" value="Unassembled WGS sequence"/>
</dbReference>
<evidence type="ECO:0000256" key="1">
    <source>
        <dbReference type="SAM" id="Phobius"/>
    </source>
</evidence>